<reference evidence="3" key="1">
    <citation type="submission" date="2022-03" db="EMBL/GenBank/DDBJ databases">
        <authorList>
            <person name="Martin C."/>
        </authorList>
    </citation>
    <scope>NUCLEOTIDE SEQUENCE</scope>
</reference>
<keyword evidence="1" id="KW-1133">Transmembrane helix</keyword>
<sequence>MDVQKFVNSNGDRTYDPSSEIWKMGVVLNAIVIFFFFFKISFVKTDSVNVAIDLSKHQPHILSYKKLPNAERLGSPLKTLKVLTNTRCEATCSAIPDMCDSYKLRRVNDDTFKYSCELFGPCVAQQPTNSTSLDVDHYVREGCYLESGLISPVPDSALSASSRFNVDTDAVRSRLNDVAWAAGIRNTNQWIQVDFGSTMRVTGVGTKGRHSNIVY</sequence>
<dbReference type="SUPFAM" id="SSF49785">
    <property type="entry name" value="Galactose-binding domain-like"/>
    <property type="match status" value="1"/>
</dbReference>
<accession>A0A8S4N5B1</accession>
<evidence type="ECO:0000259" key="2">
    <source>
        <dbReference type="PROSITE" id="PS50022"/>
    </source>
</evidence>
<dbReference type="AlphaFoldDB" id="A0A8S4N5B1"/>
<dbReference type="PROSITE" id="PS01285">
    <property type="entry name" value="FA58C_1"/>
    <property type="match status" value="1"/>
</dbReference>
<evidence type="ECO:0000313" key="3">
    <source>
        <dbReference type="EMBL" id="CAH1776481.1"/>
    </source>
</evidence>
<feature type="domain" description="F5/8 type C" evidence="2">
    <location>
        <begin position="143"/>
        <end position="215"/>
    </location>
</feature>
<keyword evidence="4" id="KW-1185">Reference proteome</keyword>
<dbReference type="InterPro" id="IPR000421">
    <property type="entry name" value="FA58C"/>
</dbReference>
<keyword evidence="1" id="KW-0472">Membrane</keyword>
<evidence type="ECO:0000256" key="1">
    <source>
        <dbReference type="SAM" id="Phobius"/>
    </source>
</evidence>
<dbReference type="Proteomes" id="UP000749559">
    <property type="component" value="Unassembled WGS sequence"/>
</dbReference>
<comment type="caution">
    <text evidence="3">The sequence shown here is derived from an EMBL/GenBank/DDBJ whole genome shotgun (WGS) entry which is preliminary data.</text>
</comment>
<dbReference type="EMBL" id="CAIIXF020000002">
    <property type="protein sequence ID" value="CAH1776481.1"/>
    <property type="molecule type" value="Genomic_DNA"/>
</dbReference>
<name>A0A8S4N5B1_OWEFU</name>
<organism evidence="3 4">
    <name type="scientific">Owenia fusiformis</name>
    <name type="common">Polychaete worm</name>
    <dbReference type="NCBI Taxonomy" id="6347"/>
    <lineage>
        <taxon>Eukaryota</taxon>
        <taxon>Metazoa</taxon>
        <taxon>Spiralia</taxon>
        <taxon>Lophotrochozoa</taxon>
        <taxon>Annelida</taxon>
        <taxon>Polychaeta</taxon>
        <taxon>Sedentaria</taxon>
        <taxon>Canalipalpata</taxon>
        <taxon>Sabellida</taxon>
        <taxon>Oweniida</taxon>
        <taxon>Oweniidae</taxon>
        <taxon>Owenia</taxon>
    </lineage>
</organism>
<gene>
    <name evidence="3" type="ORF">OFUS_LOCUS3654</name>
</gene>
<keyword evidence="1" id="KW-0812">Transmembrane</keyword>
<dbReference type="PROSITE" id="PS50022">
    <property type="entry name" value="FA58C_3"/>
    <property type="match status" value="1"/>
</dbReference>
<proteinExistence type="predicted"/>
<dbReference type="Gene3D" id="2.60.120.260">
    <property type="entry name" value="Galactose-binding domain-like"/>
    <property type="match status" value="1"/>
</dbReference>
<dbReference type="PANTHER" id="PTHR24543">
    <property type="entry name" value="MULTICOPPER OXIDASE-RELATED"/>
    <property type="match status" value="1"/>
</dbReference>
<protein>
    <recommendedName>
        <fullName evidence="2">F5/8 type C domain-containing protein</fullName>
    </recommendedName>
</protein>
<evidence type="ECO:0000313" key="4">
    <source>
        <dbReference type="Proteomes" id="UP000749559"/>
    </source>
</evidence>
<dbReference type="PANTHER" id="PTHR24543:SF325">
    <property type="entry name" value="F5_8 TYPE C DOMAIN-CONTAINING PROTEIN"/>
    <property type="match status" value="1"/>
</dbReference>
<dbReference type="InterPro" id="IPR008979">
    <property type="entry name" value="Galactose-bd-like_sf"/>
</dbReference>
<dbReference type="Pfam" id="PF00754">
    <property type="entry name" value="F5_F8_type_C"/>
    <property type="match status" value="1"/>
</dbReference>
<feature type="transmembrane region" description="Helical" evidence="1">
    <location>
        <begin position="20"/>
        <end position="38"/>
    </location>
</feature>
<dbReference type="OrthoDB" id="10028859at2759"/>